<protein>
    <submittedName>
        <fullName evidence="3">LCP family protein</fullName>
    </submittedName>
</protein>
<dbReference type="PANTHER" id="PTHR33392">
    <property type="entry name" value="POLYISOPRENYL-TEICHOIC ACID--PEPTIDOGLYCAN TEICHOIC ACID TRANSFERASE TAGU"/>
    <property type="match status" value="1"/>
</dbReference>
<gene>
    <name evidence="3" type="ORF">ACFQ5M_04625</name>
</gene>
<evidence type="ECO:0000259" key="2">
    <source>
        <dbReference type="Pfam" id="PF03816"/>
    </source>
</evidence>
<dbReference type="NCBIfam" id="TIGR00350">
    <property type="entry name" value="lytR_cpsA_psr"/>
    <property type="match status" value="1"/>
</dbReference>
<evidence type="ECO:0000313" key="4">
    <source>
        <dbReference type="Proteomes" id="UP001597267"/>
    </source>
</evidence>
<dbReference type="Proteomes" id="UP001597267">
    <property type="component" value="Unassembled WGS sequence"/>
</dbReference>
<comment type="similarity">
    <text evidence="1">Belongs to the LytR/CpsA/Psr (LCP) family.</text>
</comment>
<proteinExistence type="inferred from homology"/>
<evidence type="ECO:0000256" key="1">
    <source>
        <dbReference type="ARBA" id="ARBA00006068"/>
    </source>
</evidence>
<name>A0ABW4J5V8_9LACO</name>
<comment type="caution">
    <text evidence="3">The sequence shown here is derived from an EMBL/GenBank/DDBJ whole genome shotgun (WGS) entry which is preliminary data.</text>
</comment>
<keyword evidence="4" id="KW-1185">Reference proteome</keyword>
<dbReference type="EMBL" id="JBHTOP010000007">
    <property type="protein sequence ID" value="MFD1671374.1"/>
    <property type="molecule type" value="Genomic_DNA"/>
</dbReference>
<feature type="domain" description="Cell envelope-related transcriptional attenuator" evidence="2">
    <location>
        <begin position="74"/>
        <end position="222"/>
    </location>
</feature>
<dbReference type="Pfam" id="PF03816">
    <property type="entry name" value="LytR_cpsA_psr"/>
    <property type="match status" value="1"/>
</dbReference>
<reference evidence="4" key="1">
    <citation type="journal article" date="2019" name="Int. J. Syst. Evol. Microbiol.">
        <title>The Global Catalogue of Microorganisms (GCM) 10K type strain sequencing project: providing services to taxonomists for standard genome sequencing and annotation.</title>
        <authorList>
            <consortium name="The Broad Institute Genomics Platform"/>
            <consortium name="The Broad Institute Genome Sequencing Center for Infectious Disease"/>
            <person name="Wu L."/>
            <person name="Ma J."/>
        </authorList>
    </citation>
    <scope>NUCLEOTIDE SEQUENCE [LARGE SCALE GENOMIC DNA]</scope>
    <source>
        <strain evidence="4">CCM 8896</strain>
    </source>
</reference>
<sequence>MTKKLKYFISIGLICFLLLITSFCLIKIRQTQQAFDKISTANADTNTAITKQQPFTILLLGVDTGAQGRIDQGNSDTMLVASVNPQTHRTILYSIPRDTMAEMIGTKTKNVQKINAAYNIGGSKMAKDSVSALLGLPIDYYATLNMGGLEKLVDAVGGISVKVPFSWQDSATGNQKFEKGWTHLNGSRALAYVRMRHEDPAGDYGRQLRQQQVIKALAKKLLSFNSLSHYQTLLNYLQTNLKTDLVFDDVTKMLLKDHQNFKTITTYQLKGSDAWINNSSYQIMATKTLQTATDRLRSNLDLPAKTLKNTETELNALNTDYDGLNNLNYQTFGLDTQYYTNNTY</sequence>
<dbReference type="RefSeq" id="WP_125715432.1">
    <property type="nucleotide sequence ID" value="NZ_JBHTOP010000007.1"/>
</dbReference>
<dbReference type="Gene3D" id="3.40.630.190">
    <property type="entry name" value="LCP protein"/>
    <property type="match status" value="1"/>
</dbReference>
<dbReference type="InterPro" id="IPR050922">
    <property type="entry name" value="LytR/CpsA/Psr_CW_biosynth"/>
</dbReference>
<dbReference type="InterPro" id="IPR004474">
    <property type="entry name" value="LytR_CpsA_psr"/>
</dbReference>
<dbReference type="PANTHER" id="PTHR33392:SF6">
    <property type="entry name" value="POLYISOPRENYL-TEICHOIC ACID--PEPTIDOGLYCAN TEICHOIC ACID TRANSFERASE TAGU"/>
    <property type="match status" value="1"/>
</dbReference>
<organism evidence="3 4">
    <name type="scientific">Agrilactobacillus yilanensis</name>
    <dbReference type="NCBI Taxonomy" id="2485997"/>
    <lineage>
        <taxon>Bacteria</taxon>
        <taxon>Bacillati</taxon>
        <taxon>Bacillota</taxon>
        <taxon>Bacilli</taxon>
        <taxon>Lactobacillales</taxon>
        <taxon>Lactobacillaceae</taxon>
        <taxon>Agrilactobacillus</taxon>
    </lineage>
</organism>
<evidence type="ECO:0000313" key="3">
    <source>
        <dbReference type="EMBL" id="MFD1671374.1"/>
    </source>
</evidence>
<accession>A0ABW4J5V8</accession>